<evidence type="ECO:0000313" key="2">
    <source>
        <dbReference type="EMBL" id="KAG7616424.1"/>
    </source>
</evidence>
<feature type="region of interest" description="Disordered" evidence="1">
    <location>
        <begin position="1"/>
        <end position="26"/>
    </location>
</feature>
<comment type="caution">
    <text evidence="2">The sequence shown here is derived from an EMBL/GenBank/DDBJ whole genome shotgun (WGS) entry which is preliminary data.</text>
</comment>
<protein>
    <submittedName>
        <fullName evidence="2">Uncharacterized protein</fullName>
    </submittedName>
</protein>
<dbReference type="Proteomes" id="UP000694240">
    <property type="component" value="Chromosome 4"/>
</dbReference>
<dbReference type="AlphaFoldDB" id="A0A8T2E3C5"/>
<dbReference type="EMBL" id="JAEFBK010000004">
    <property type="protein sequence ID" value="KAG7616424.1"/>
    <property type="molecule type" value="Genomic_DNA"/>
</dbReference>
<reference evidence="2 3" key="1">
    <citation type="submission" date="2020-12" db="EMBL/GenBank/DDBJ databases">
        <title>Concerted genomic and epigenomic changes stabilize Arabidopsis allopolyploids.</title>
        <authorList>
            <person name="Chen Z."/>
        </authorList>
    </citation>
    <scope>NUCLEOTIDE SEQUENCE [LARGE SCALE GENOMIC DNA]</scope>
    <source>
        <strain evidence="2">Allo738</strain>
        <tissue evidence="2">Leaf</tissue>
    </source>
</reference>
<accession>A0A8T2E3C5</accession>
<proteinExistence type="predicted"/>
<evidence type="ECO:0000313" key="3">
    <source>
        <dbReference type="Proteomes" id="UP000694240"/>
    </source>
</evidence>
<name>A0A8T2E3C5_9BRAS</name>
<gene>
    <name evidence="2" type="ORF">ISN45_At04g018990</name>
</gene>
<sequence>MSSISVHEDTRDENNEVAKEDTRDVKKEFDYVMTPQRNSPTLFKI</sequence>
<organism evidence="2 3">
    <name type="scientific">Arabidopsis thaliana x Arabidopsis arenosa</name>
    <dbReference type="NCBI Taxonomy" id="1240361"/>
    <lineage>
        <taxon>Eukaryota</taxon>
        <taxon>Viridiplantae</taxon>
        <taxon>Streptophyta</taxon>
        <taxon>Embryophyta</taxon>
        <taxon>Tracheophyta</taxon>
        <taxon>Spermatophyta</taxon>
        <taxon>Magnoliopsida</taxon>
        <taxon>eudicotyledons</taxon>
        <taxon>Gunneridae</taxon>
        <taxon>Pentapetalae</taxon>
        <taxon>rosids</taxon>
        <taxon>malvids</taxon>
        <taxon>Brassicales</taxon>
        <taxon>Brassicaceae</taxon>
        <taxon>Camelineae</taxon>
        <taxon>Arabidopsis</taxon>
    </lineage>
</organism>
<evidence type="ECO:0000256" key="1">
    <source>
        <dbReference type="SAM" id="MobiDB-lite"/>
    </source>
</evidence>
<keyword evidence="3" id="KW-1185">Reference proteome</keyword>